<dbReference type="AlphaFoldDB" id="A0ABD3UZK3"/>
<comment type="caution">
    <text evidence="2">The sequence shown here is derived from an EMBL/GenBank/DDBJ whole genome shotgun (WGS) entry which is preliminary data.</text>
</comment>
<feature type="domain" description="RIIa" evidence="1">
    <location>
        <begin position="25"/>
        <end position="62"/>
    </location>
</feature>
<organism evidence="2 3">
    <name type="scientific">Sinanodonta woodiana</name>
    <name type="common">Chinese pond mussel</name>
    <name type="synonym">Anodonta woodiana</name>
    <dbReference type="NCBI Taxonomy" id="1069815"/>
    <lineage>
        <taxon>Eukaryota</taxon>
        <taxon>Metazoa</taxon>
        <taxon>Spiralia</taxon>
        <taxon>Lophotrochozoa</taxon>
        <taxon>Mollusca</taxon>
        <taxon>Bivalvia</taxon>
        <taxon>Autobranchia</taxon>
        <taxon>Heteroconchia</taxon>
        <taxon>Palaeoheterodonta</taxon>
        <taxon>Unionida</taxon>
        <taxon>Unionoidea</taxon>
        <taxon>Unionidae</taxon>
        <taxon>Unioninae</taxon>
        <taxon>Sinanodonta</taxon>
    </lineage>
</organism>
<dbReference type="Gene3D" id="1.20.890.10">
    <property type="entry name" value="cAMP-dependent protein kinase regulatory subunit, dimerization-anchoring domain"/>
    <property type="match status" value="1"/>
</dbReference>
<dbReference type="InterPro" id="IPR003117">
    <property type="entry name" value="cAMP_dep_PK_reg_su_I/II_a/b"/>
</dbReference>
<gene>
    <name evidence="2" type="ORF">ACJMK2_013940</name>
</gene>
<dbReference type="InterPro" id="IPR057632">
    <property type="entry name" value="TPGS1_C"/>
</dbReference>
<evidence type="ECO:0000313" key="2">
    <source>
        <dbReference type="EMBL" id="KAL3854682.1"/>
    </source>
</evidence>
<dbReference type="SMART" id="SM00394">
    <property type="entry name" value="RIIa"/>
    <property type="match status" value="1"/>
</dbReference>
<evidence type="ECO:0000259" key="1">
    <source>
        <dbReference type="SMART" id="SM00394"/>
    </source>
</evidence>
<keyword evidence="3" id="KW-1185">Reference proteome</keyword>
<dbReference type="CDD" id="cd22960">
    <property type="entry name" value="DD_TPGS1"/>
    <property type="match status" value="1"/>
</dbReference>
<dbReference type="Pfam" id="PF24480">
    <property type="entry name" value="TPGS1_C"/>
    <property type="match status" value="1"/>
</dbReference>
<dbReference type="PANTHER" id="PTHR31932:SF2">
    <property type="entry name" value="TUBULIN POLYGLUTAMYLASE COMPLEX SUBUNIT 1"/>
    <property type="match status" value="1"/>
</dbReference>
<evidence type="ECO:0000313" key="3">
    <source>
        <dbReference type="Proteomes" id="UP001634394"/>
    </source>
</evidence>
<name>A0ABD3UZK3_SINWO</name>
<dbReference type="EMBL" id="JBJQND010000014">
    <property type="protein sequence ID" value="KAL3854682.1"/>
    <property type="molecule type" value="Genomic_DNA"/>
</dbReference>
<accession>A0ABD3UZK3</accession>
<dbReference type="SUPFAM" id="SSF47391">
    <property type="entry name" value="Dimerization-anchoring domain of cAMP-dependent PK regulatory subunit"/>
    <property type="match status" value="1"/>
</dbReference>
<proteinExistence type="predicted"/>
<protein>
    <recommendedName>
        <fullName evidence="1">RIIa domain-containing protein</fullName>
    </recommendedName>
</protein>
<dbReference type="PANTHER" id="PTHR31932">
    <property type="entry name" value="TUBULIN POLYGLUTAMYLASE COMPLEX SUBUNIT 1"/>
    <property type="match status" value="1"/>
</dbReference>
<dbReference type="InterPro" id="IPR039235">
    <property type="entry name" value="TPGS1"/>
</dbReference>
<sequence length="263" mass="29754">MAEKRKPSAADEIQKETERQFLDRSGVAALYKDVLEKIIANRPEDPVAFLADYFDSVEENTSLIQRAEQIMKMTHHSRPLFQTNVRMAYDLLKKNKVTEPLLEDDANKKLSGVNGTMFTQLLKALCRDIPSVVMQKLMQKYECHSHEAIPFDVFRSGVFTCCVLQDYVKLSEQLFGSLDLQRTGKANKALCDAVLEQLNTALGSNRNDPKRILESGYNLGVDGLYMALDNAMGRSHKNSTLQTCDQFLVEMCETFLSKVSVIK</sequence>
<dbReference type="InterPro" id="IPR047502">
    <property type="entry name" value="DD_TPGS1"/>
</dbReference>
<dbReference type="Proteomes" id="UP001634394">
    <property type="component" value="Unassembled WGS sequence"/>
</dbReference>
<reference evidence="2 3" key="1">
    <citation type="submission" date="2024-11" db="EMBL/GenBank/DDBJ databases">
        <title>Chromosome-level genome assembly of the freshwater bivalve Anodonta woodiana.</title>
        <authorList>
            <person name="Chen X."/>
        </authorList>
    </citation>
    <scope>NUCLEOTIDE SEQUENCE [LARGE SCALE GENOMIC DNA]</scope>
    <source>
        <strain evidence="2">MN2024</strain>
        <tissue evidence="2">Gills</tissue>
    </source>
</reference>